<protein>
    <recommendedName>
        <fullName evidence="1">PRISE-like Rossmann-fold domain-containing protein</fullName>
    </recommendedName>
</protein>
<dbReference type="InterPro" id="IPR036291">
    <property type="entry name" value="NAD(P)-bd_dom_sf"/>
</dbReference>
<dbReference type="InterPro" id="IPR055222">
    <property type="entry name" value="PRISE-like_Rossmann-fold"/>
</dbReference>
<organism evidence="2 3">
    <name type="scientific">Rhynchosporium secalis</name>
    <name type="common">Barley scald fungus</name>
    <dbReference type="NCBI Taxonomy" id="38038"/>
    <lineage>
        <taxon>Eukaryota</taxon>
        <taxon>Fungi</taxon>
        <taxon>Dikarya</taxon>
        <taxon>Ascomycota</taxon>
        <taxon>Pezizomycotina</taxon>
        <taxon>Leotiomycetes</taxon>
        <taxon>Helotiales</taxon>
        <taxon>Ploettnerulaceae</taxon>
        <taxon>Rhynchosporium</taxon>
    </lineage>
</organism>
<feature type="domain" description="PRISE-like Rossmann-fold" evidence="1">
    <location>
        <begin position="31"/>
        <end position="308"/>
    </location>
</feature>
<dbReference type="SUPFAM" id="SSF51735">
    <property type="entry name" value="NAD(P)-binding Rossmann-fold domains"/>
    <property type="match status" value="1"/>
</dbReference>
<dbReference type="PANTHER" id="PTHR32487">
    <property type="entry name" value="3-OXO-DELTA(4,5)-STEROID 5-BETA-REDUCTASE"/>
    <property type="match status" value="1"/>
</dbReference>
<dbReference type="Pfam" id="PF22917">
    <property type="entry name" value="PRISE"/>
    <property type="match status" value="1"/>
</dbReference>
<dbReference type="Gene3D" id="3.40.50.720">
    <property type="entry name" value="NAD(P)-binding Rossmann-like Domain"/>
    <property type="match status" value="1"/>
</dbReference>
<reference evidence="3" key="1">
    <citation type="submission" date="2016-03" db="EMBL/GenBank/DDBJ databases">
        <authorList>
            <person name="Guldener U."/>
        </authorList>
    </citation>
    <scope>NUCLEOTIDE SEQUENCE [LARGE SCALE GENOMIC DNA]</scope>
</reference>
<accession>A0A1E1MHW8</accession>
<proteinExistence type="predicted"/>
<evidence type="ECO:0000259" key="1">
    <source>
        <dbReference type="Pfam" id="PF22917"/>
    </source>
</evidence>
<dbReference type="PANTHER" id="PTHR32487:SF29">
    <property type="entry name" value="NAD-DEPENDENT EPIMERASE_DEHYDRATASE DOMAIN-CONTAINING PROTEIN"/>
    <property type="match status" value="1"/>
</dbReference>
<sequence length="460" mass="51270">MARFARTICNDGIHHNLPTFPDHDGKKYIAIVTGANGISGSEIVNALVAAPERWDVIYAMSRRPPPSNNKRVKAIAADFLSSPEELAVVFGRENVKADYVFFTSYVQPPAPEGEGLWSNTEHLETVNVTLLSNFLSALTLANIIPTRFVLQTGGKHYALHLGPTAIPMTEDSVALQVPHSNFYFPQEDLLSSWALAHSTHWTIMRPGFIIGANETAQINISYAIAIYASIQKELGLKLEFPSDIGAWDVNKDLTTASLLGYFSEWAALTPEAEDQALNIVDDSPFSYGKFWPVLAEWYGIEYDTPEEDEKKYFVVTMPRNPPPRGFGKPGEVKIAFSFEAWAKGDAVREAWERIQEREALNRMLNPWASRERLVAVLGALDADLLGNWARTQTMDNAKRMGWTGHVQTDEGLKRTILKVAELKMVPCLCGIRLSNLHVAEEFILNHASLSNLRSHVFSEA</sequence>
<dbReference type="AlphaFoldDB" id="A0A1E1MHW8"/>
<dbReference type="EMBL" id="FJVC01000347">
    <property type="protein sequence ID" value="CZT48700.1"/>
    <property type="molecule type" value="Genomic_DNA"/>
</dbReference>
<keyword evidence="3" id="KW-1185">Reference proteome</keyword>
<dbReference type="CDD" id="cd08948">
    <property type="entry name" value="5beta-POR_like_SDR_a"/>
    <property type="match status" value="1"/>
</dbReference>
<gene>
    <name evidence="2" type="ORF">RSE6_09441</name>
</gene>
<evidence type="ECO:0000313" key="3">
    <source>
        <dbReference type="Proteomes" id="UP000177625"/>
    </source>
</evidence>
<dbReference type="Proteomes" id="UP000177625">
    <property type="component" value="Unassembled WGS sequence"/>
</dbReference>
<name>A0A1E1MHW8_RHYSE</name>
<evidence type="ECO:0000313" key="2">
    <source>
        <dbReference type="EMBL" id="CZT48700.1"/>
    </source>
</evidence>